<dbReference type="SUPFAM" id="SSF48452">
    <property type="entry name" value="TPR-like"/>
    <property type="match status" value="1"/>
</dbReference>
<keyword evidence="2 6" id="KW-0547">Nucleotide-binding</keyword>
<dbReference type="AlphaFoldDB" id="A0A517P0A6"/>
<dbReference type="PANTHER" id="PTHR43289">
    <property type="entry name" value="MITOGEN-ACTIVATED PROTEIN KINASE KINASE KINASE 20-RELATED"/>
    <property type="match status" value="1"/>
</dbReference>
<feature type="repeat" description="TPR" evidence="5">
    <location>
        <begin position="556"/>
        <end position="589"/>
    </location>
</feature>
<dbReference type="Gene3D" id="1.25.40.10">
    <property type="entry name" value="Tetratricopeptide repeat domain"/>
    <property type="match status" value="2"/>
</dbReference>
<accession>A0A517P0A6</accession>
<dbReference type="PROSITE" id="PS00107">
    <property type="entry name" value="PROTEIN_KINASE_ATP"/>
    <property type="match status" value="1"/>
</dbReference>
<evidence type="ECO:0000259" key="7">
    <source>
        <dbReference type="PROSITE" id="PS50011"/>
    </source>
</evidence>
<evidence type="ECO:0000313" key="8">
    <source>
        <dbReference type="EMBL" id="QDT12794.1"/>
    </source>
</evidence>
<dbReference type="EMBL" id="CP036526">
    <property type="protein sequence ID" value="QDT12794.1"/>
    <property type="molecule type" value="Genomic_DNA"/>
</dbReference>
<keyword evidence="3 8" id="KW-0418">Kinase</keyword>
<sequence>MTSGPSSRPGDHDSEMEIFSMAIELESGERKDYLKQACGDDLQLMSRVVGLLERDAESEASDFLAPAAIDLHEKLGSSSAASRPQSLVGRTIGPFTVLREIGRGGMGAVYLAERTAGPTQQVAIKVLRLGFGHDEMMRRFRDEAQFAAALGEHPSIASLIDAGMTDDGIAYLVMDYVDGKRIDHYCDQNELNVADRLTLFTDVCDAVQFAHRNAIIHRDIKPSNILVTDDGQVKLIDFGIAKLTEPKPGFDNEETQTAYRVLTPAYASPEQARGDAPTTSSDVYSLGIVLYGLLTGRAPYDVQTGDPQQLVRMIQQVQPLHPRLAIDRPINQSDRKTEQEIATRRKSSVTRLRRDLSGDLGTIVLMALRKEASRRYGTVDQFSEDIRRYLSGHTVRACKDTLGYRVRKFVRRNRVGVAMGAVLLASLIAGVVGTSTQWIRAESEKNRAEQKASEAVAAASRANRLAESEAALRIDAQKAQQKSIASANESRRQAKMAQEVSDFMVGVFQQTDRLGVLGYQFGARPDQPTDPTVRDLLQRGSRMIETKLQDQPIVRASLMTEIARVYLGLGSLDEAISMLQTAMDIHRSASESQGQELADTLTTFGIARYIQGRHDESKQMLAEAIEIRERVHGADSPETANEKLIYGLIMLEDSRGSAAQYRAAGKILREVVKIRESQANADPYEMAIALTGDAIYSRTEHDIARAMGSLAKAGIFLAKAPDGGLYGKASMLAINATINWQIRENELAYQQVQEVMELTKKALGELHPIVNHIQVDQSVRMFAAGEHEKAEVFLREGIALARKAYGRQPRTANALRVLGIQLHKRNVKSREAKELLAESLAILTETLGPDHRRTKDVAASYRRATQ</sequence>
<evidence type="ECO:0000256" key="6">
    <source>
        <dbReference type="PROSITE-ProRule" id="PRU10141"/>
    </source>
</evidence>
<dbReference type="InterPro" id="IPR017441">
    <property type="entry name" value="Protein_kinase_ATP_BS"/>
</dbReference>
<dbReference type="InterPro" id="IPR011009">
    <property type="entry name" value="Kinase-like_dom_sf"/>
</dbReference>
<dbReference type="OrthoDB" id="258731at2"/>
<dbReference type="PROSITE" id="PS00108">
    <property type="entry name" value="PROTEIN_KINASE_ST"/>
    <property type="match status" value="1"/>
</dbReference>
<dbReference type="InterPro" id="IPR019734">
    <property type="entry name" value="TPR_rpt"/>
</dbReference>
<evidence type="ECO:0000313" key="9">
    <source>
        <dbReference type="Proteomes" id="UP000319817"/>
    </source>
</evidence>
<dbReference type="SMART" id="SM00220">
    <property type="entry name" value="S_TKc"/>
    <property type="match status" value="1"/>
</dbReference>
<name>A0A517P0A6_9BACT</name>
<dbReference type="Pfam" id="PF00069">
    <property type="entry name" value="Pkinase"/>
    <property type="match status" value="1"/>
</dbReference>
<evidence type="ECO:0000256" key="4">
    <source>
        <dbReference type="ARBA" id="ARBA00022840"/>
    </source>
</evidence>
<dbReference type="RefSeq" id="WP_145420632.1">
    <property type="nucleotide sequence ID" value="NZ_CP036526.1"/>
</dbReference>
<evidence type="ECO:0000256" key="2">
    <source>
        <dbReference type="ARBA" id="ARBA00022741"/>
    </source>
</evidence>
<protein>
    <submittedName>
        <fullName evidence="8">Serine/threonine-protein kinase PrkC</fullName>
        <ecNumber evidence="8">2.7.11.1</ecNumber>
    </submittedName>
</protein>
<proteinExistence type="predicted"/>
<keyword evidence="9" id="KW-1185">Reference proteome</keyword>
<feature type="domain" description="Protein kinase" evidence="7">
    <location>
        <begin position="95"/>
        <end position="390"/>
    </location>
</feature>
<dbReference type="PROSITE" id="PS50011">
    <property type="entry name" value="PROTEIN_KINASE_DOM"/>
    <property type="match status" value="1"/>
</dbReference>
<dbReference type="SUPFAM" id="SSF56112">
    <property type="entry name" value="Protein kinase-like (PK-like)"/>
    <property type="match status" value="1"/>
</dbReference>
<dbReference type="Gene3D" id="3.30.200.20">
    <property type="entry name" value="Phosphorylase Kinase, domain 1"/>
    <property type="match status" value="1"/>
</dbReference>
<evidence type="ECO:0000256" key="1">
    <source>
        <dbReference type="ARBA" id="ARBA00022679"/>
    </source>
</evidence>
<dbReference type="EC" id="2.7.11.1" evidence="8"/>
<gene>
    <name evidence="8" type="primary">prkC_27</name>
    <name evidence="8" type="ORF">K239x_48060</name>
</gene>
<dbReference type="Proteomes" id="UP000319817">
    <property type="component" value="Chromosome"/>
</dbReference>
<dbReference type="GO" id="GO:0005524">
    <property type="term" value="F:ATP binding"/>
    <property type="evidence" value="ECO:0007669"/>
    <property type="project" value="UniProtKB-UniRule"/>
</dbReference>
<organism evidence="8 9">
    <name type="scientific">Stieleria marina</name>
    <dbReference type="NCBI Taxonomy" id="1930275"/>
    <lineage>
        <taxon>Bacteria</taxon>
        <taxon>Pseudomonadati</taxon>
        <taxon>Planctomycetota</taxon>
        <taxon>Planctomycetia</taxon>
        <taxon>Pirellulales</taxon>
        <taxon>Pirellulaceae</taxon>
        <taxon>Stieleria</taxon>
    </lineage>
</organism>
<keyword evidence="1 8" id="KW-0808">Transferase</keyword>
<feature type="binding site" evidence="6">
    <location>
        <position position="125"/>
    </location>
    <ligand>
        <name>ATP</name>
        <dbReference type="ChEBI" id="CHEBI:30616"/>
    </ligand>
</feature>
<dbReference type="GO" id="GO:0004674">
    <property type="term" value="F:protein serine/threonine kinase activity"/>
    <property type="evidence" value="ECO:0007669"/>
    <property type="project" value="UniProtKB-EC"/>
</dbReference>
<dbReference type="Pfam" id="PF13424">
    <property type="entry name" value="TPR_12"/>
    <property type="match status" value="1"/>
</dbReference>
<dbReference type="CDD" id="cd14014">
    <property type="entry name" value="STKc_PknB_like"/>
    <property type="match status" value="1"/>
</dbReference>
<dbReference type="Gene3D" id="1.10.510.10">
    <property type="entry name" value="Transferase(Phosphotransferase) domain 1"/>
    <property type="match status" value="1"/>
</dbReference>
<dbReference type="PROSITE" id="PS50005">
    <property type="entry name" value="TPR"/>
    <property type="match status" value="1"/>
</dbReference>
<dbReference type="SMART" id="SM00028">
    <property type="entry name" value="TPR"/>
    <property type="match status" value="2"/>
</dbReference>
<reference evidence="8 9" key="1">
    <citation type="submission" date="2019-02" db="EMBL/GenBank/DDBJ databases">
        <title>Deep-cultivation of Planctomycetes and their phenomic and genomic characterization uncovers novel biology.</title>
        <authorList>
            <person name="Wiegand S."/>
            <person name="Jogler M."/>
            <person name="Boedeker C."/>
            <person name="Pinto D."/>
            <person name="Vollmers J."/>
            <person name="Rivas-Marin E."/>
            <person name="Kohn T."/>
            <person name="Peeters S.H."/>
            <person name="Heuer A."/>
            <person name="Rast P."/>
            <person name="Oberbeckmann S."/>
            <person name="Bunk B."/>
            <person name="Jeske O."/>
            <person name="Meyerdierks A."/>
            <person name="Storesund J.E."/>
            <person name="Kallscheuer N."/>
            <person name="Luecker S."/>
            <person name="Lage O.M."/>
            <person name="Pohl T."/>
            <person name="Merkel B.J."/>
            <person name="Hornburger P."/>
            <person name="Mueller R.-W."/>
            <person name="Bruemmer F."/>
            <person name="Labrenz M."/>
            <person name="Spormann A.M."/>
            <person name="Op den Camp H."/>
            <person name="Overmann J."/>
            <person name="Amann R."/>
            <person name="Jetten M.S.M."/>
            <person name="Mascher T."/>
            <person name="Medema M.H."/>
            <person name="Devos D.P."/>
            <person name="Kaster A.-K."/>
            <person name="Ovreas L."/>
            <person name="Rohde M."/>
            <person name="Galperin M.Y."/>
            <person name="Jogler C."/>
        </authorList>
    </citation>
    <scope>NUCLEOTIDE SEQUENCE [LARGE SCALE GENOMIC DNA]</scope>
    <source>
        <strain evidence="8 9">K23_9</strain>
    </source>
</reference>
<dbReference type="InterPro" id="IPR011990">
    <property type="entry name" value="TPR-like_helical_dom_sf"/>
</dbReference>
<keyword evidence="5" id="KW-0802">TPR repeat</keyword>
<evidence type="ECO:0000256" key="5">
    <source>
        <dbReference type="PROSITE-ProRule" id="PRU00339"/>
    </source>
</evidence>
<keyword evidence="4 6" id="KW-0067">ATP-binding</keyword>
<evidence type="ECO:0000256" key="3">
    <source>
        <dbReference type="ARBA" id="ARBA00022777"/>
    </source>
</evidence>
<dbReference type="InterPro" id="IPR000719">
    <property type="entry name" value="Prot_kinase_dom"/>
</dbReference>
<dbReference type="PANTHER" id="PTHR43289:SF34">
    <property type="entry name" value="SERINE_THREONINE-PROTEIN KINASE YBDM-RELATED"/>
    <property type="match status" value="1"/>
</dbReference>
<dbReference type="InterPro" id="IPR008271">
    <property type="entry name" value="Ser/Thr_kinase_AS"/>
</dbReference>